<protein>
    <submittedName>
        <fullName evidence="1">Uncharacterized protein</fullName>
    </submittedName>
</protein>
<comment type="caution">
    <text evidence="1">The sequence shown here is derived from an EMBL/GenBank/DDBJ whole genome shotgun (WGS) entry which is preliminary data.</text>
</comment>
<name>A0A396JM47_MEDTR</name>
<sequence length="71" mass="8016">MPKSSISSPYFLLSTITKKSKIIHIIEWVFELCTGCCSYLCSVHASSSLILCFLLSYSSHLEQRFFTSSSQ</sequence>
<dbReference type="EMBL" id="PSQE01000001">
    <property type="protein sequence ID" value="RHN79360.1"/>
    <property type="molecule type" value="Genomic_DNA"/>
</dbReference>
<dbReference type="AlphaFoldDB" id="A0A396JM47"/>
<gene>
    <name evidence="1" type="ORF">MtrunA17_Chr1g0176491</name>
</gene>
<proteinExistence type="predicted"/>
<accession>A0A396JM47</accession>
<dbReference type="Gramene" id="rna3140">
    <property type="protein sequence ID" value="RHN79360.1"/>
    <property type="gene ID" value="gene3140"/>
</dbReference>
<organism evidence="1">
    <name type="scientific">Medicago truncatula</name>
    <name type="common">Barrel medic</name>
    <name type="synonym">Medicago tribuloides</name>
    <dbReference type="NCBI Taxonomy" id="3880"/>
    <lineage>
        <taxon>Eukaryota</taxon>
        <taxon>Viridiplantae</taxon>
        <taxon>Streptophyta</taxon>
        <taxon>Embryophyta</taxon>
        <taxon>Tracheophyta</taxon>
        <taxon>Spermatophyta</taxon>
        <taxon>Magnoliopsida</taxon>
        <taxon>eudicotyledons</taxon>
        <taxon>Gunneridae</taxon>
        <taxon>Pentapetalae</taxon>
        <taxon>rosids</taxon>
        <taxon>fabids</taxon>
        <taxon>Fabales</taxon>
        <taxon>Fabaceae</taxon>
        <taxon>Papilionoideae</taxon>
        <taxon>50 kb inversion clade</taxon>
        <taxon>NPAAA clade</taxon>
        <taxon>Hologalegina</taxon>
        <taxon>IRL clade</taxon>
        <taxon>Trifolieae</taxon>
        <taxon>Medicago</taxon>
    </lineage>
</organism>
<dbReference type="Proteomes" id="UP000265566">
    <property type="component" value="Chromosome 1"/>
</dbReference>
<evidence type="ECO:0000313" key="1">
    <source>
        <dbReference type="EMBL" id="RHN79360.1"/>
    </source>
</evidence>
<reference evidence="1" key="1">
    <citation type="journal article" date="2018" name="Nat. Plants">
        <title>Whole-genome landscape of Medicago truncatula symbiotic genes.</title>
        <authorList>
            <person name="Pecrix Y."/>
            <person name="Gamas P."/>
            <person name="Carrere S."/>
        </authorList>
    </citation>
    <scope>NUCLEOTIDE SEQUENCE</scope>
    <source>
        <tissue evidence="1">Leaves</tissue>
    </source>
</reference>